<name>A0A382I2C8_9ZZZZ</name>
<dbReference type="SUPFAM" id="SSF141457">
    <property type="entry name" value="BH3618-like"/>
    <property type="match status" value="1"/>
</dbReference>
<keyword evidence="2" id="KW-1005">Bacterial flagellum biogenesis</keyword>
<keyword evidence="3" id="KW-0810">Translation regulation</keyword>
<keyword evidence="1" id="KW-0963">Cytoplasm</keyword>
<evidence type="ECO:0000313" key="4">
    <source>
        <dbReference type="EMBL" id="SVB93367.1"/>
    </source>
</evidence>
<dbReference type="InterPro" id="IPR024046">
    <property type="entry name" value="Flagellar_assmbl_FliW_dom_sf"/>
</dbReference>
<evidence type="ECO:0000256" key="3">
    <source>
        <dbReference type="ARBA" id="ARBA00022845"/>
    </source>
</evidence>
<reference evidence="4" key="1">
    <citation type="submission" date="2018-05" db="EMBL/GenBank/DDBJ databases">
        <authorList>
            <person name="Lanie J.A."/>
            <person name="Ng W.-L."/>
            <person name="Kazmierczak K.M."/>
            <person name="Andrzejewski T.M."/>
            <person name="Davidsen T.M."/>
            <person name="Wayne K.J."/>
            <person name="Tettelin H."/>
            <person name="Glass J.I."/>
            <person name="Rusch D."/>
            <person name="Podicherti R."/>
            <person name="Tsui H.-C.T."/>
            <person name="Winkler M.E."/>
        </authorList>
    </citation>
    <scope>NUCLEOTIDE SEQUENCE</scope>
</reference>
<evidence type="ECO:0000256" key="1">
    <source>
        <dbReference type="ARBA" id="ARBA00022490"/>
    </source>
</evidence>
<protein>
    <recommendedName>
        <fullName evidence="5">Flagellar assembly factor FliW</fullName>
    </recommendedName>
</protein>
<dbReference type="PANTHER" id="PTHR39190">
    <property type="entry name" value="FLAGELLAR ASSEMBLY FACTOR FLIW"/>
    <property type="match status" value="1"/>
</dbReference>
<sequence length="130" mass="14881">MFPDALYGFDQEKEFVLLPLDPKIESPMEWLQSKKTRELAFIVTDPFLFVPGYEMVLSDNERTQLEIESTESVIVRVIVTIPKVHTEMTANLVAPLVINQKNRQAKQVVLTNAEYDTKHSLMSPKSKEVS</sequence>
<organism evidence="4">
    <name type="scientific">marine metagenome</name>
    <dbReference type="NCBI Taxonomy" id="408172"/>
    <lineage>
        <taxon>unclassified sequences</taxon>
        <taxon>metagenomes</taxon>
        <taxon>ecological metagenomes</taxon>
    </lineage>
</organism>
<dbReference type="AlphaFoldDB" id="A0A382I2C8"/>
<dbReference type="PANTHER" id="PTHR39190:SF1">
    <property type="entry name" value="FLAGELLAR ASSEMBLY FACTOR FLIW"/>
    <property type="match status" value="1"/>
</dbReference>
<dbReference type="HAMAP" id="MF_01185">
    <property type="entry name" value="FliW"/>
    <property type="match status" value="1"/>
</dbReference>
<dbReference type="Gene3D" id="2.30.290.10">
    <property type="entry name" value="BH3618-like"/>
    <property type="match status" value="1"/>
</dbReference>
<dbReference type="EMBL" id="UINC01064571">
    <property type="protein sequence ID" value="SVB93367.1"/>
    <property type="molecule type" value="Genomic_DNA"/>
</dbReference>
<evidence type="ECO:0000256" key="2">
    <source>
        <dbReference type="ARBA" id="ARBA00022795"/>
    </source>
</evidence>
<evidence type="ECO:0008006" key="5">
    <source>
        <dbReference type="Google" id="ProtNLM"/>
    </source>
</evidence>
<proteinExistence type="inferred from homology"/>
<dbReference type="GO" id="GO:0006417">
    <property type="term" value="P:regulation of translation"/>
    <property type="evidence" value="ECO:0007669"/>
    <property type="project" value="UniProtKB-KW"/>
</dbReference>
<accession>A0A382I2C8</accession>
<dbReference type="InterPro" id="IPR003775">
    <property type="entry name" value="Flagellar_assembly_factor_FliW"/>
</dbReference>
<dbReference type="GO" id="GO:0044780">
    <property type="term" value="P:bacterial-type flagellum assembly"/>
    <property type="evidence" value="ECO:0007669"/>
    <property type="project" value="InterPro"/>
</dbReference>
<gene>
    <name evidence="4" type="ORF">METZ01_LOCUS246221</name>
</gene>
<dbReference type="Pfam" id="PF02623">
    <property type="entry name" value="FliW"/>
    <property type="match status" value="1"/>
</dbReference>